<comment type="caution">
    <text evidence="7">The sequence shown here is derived from an EMBL/GenBank/DDBJ whole genome shotgun (WGS) entry which is preliminary data.</text>
</comment>
<feature type="transmembrane region" description="Helical" evidence="6">
    <location>
        <begin position="70"/>
        <end position="91"/>
    </location>
</feature>
<evidence type="ECO:0000256" key="1">
    <source>
        <dbReference type="ARBA" id="ARBA00004141"/>
    </source>
</evidence>
<dbReference type="EMBL" id="JAUSWN010000013">
    <property type="protein sequence ID" value="MDQ0480020.1"/>
    <property type="molecule type" value="Genomic_DNA"/>
</dbReference>
<organism evidence="7 8">
    <name type="scientific">Hathewaya limosa</name>
    <name type="common">Clostridium limosum</name>
    <dbReference type="NCBI Taxonomy" id="1536"/>
    <lineage>
        <taxon>Bacteria</taxon>
        <taxon>Bacillati</taxon>
        <taxon>Bacillota</taxon>
        <taxon>Clostridia</taxon>
        <taxon>Eubacteriales</taxon>
        <taxon>Clostridiaceae</taxon>
        <taxon>Hathewaya</taxon>
    </lineage>
</organism>
<dbReference type="CDD" id="cd10432">
    <property type="entry name" value="BI-1-like_bacterial"/>
    <property type="match status" value="1"/>
</dbReference>
<feature type="transmembrane region" description="Helical" evidence="6">
    <location>
        <begin position="128"/>
        <end position="146"/>
    </location>
</feature>
<feature type="transmembrane region" description="Helical" evidence="6">
    <location>
        <begin position="12"/>
        <end position="32"/>
    </location>
</feature>
<evidence type="ECO:0000313" key="7">
    <source>
        <dbReference type="EMBL" id="MDQ0480020.1"/>
    </source>
</evidence>
<keyword evidence="3 6" id="KW-0812">Transmembrane</keyword>
<evidence type="ECO:0000256" key="3">
    <source>
        <dbReference type="ARBA" id="ARBA00022692"/>
    </source>
</evidence>
<feature type="transmembrane region" description="Helical" evidence="6">
    <location>
        <begin position="38"/>
        <end position="58"/>
    </location>
</feature>
<evidence type="ECO:0000256" key="4">
    <source>
        <dbReference type="ARBA" id="ARBA00022989"/>
    </source>
</evidence>
<dbReference type="Pfam" id="PF01027">
    <property type="entry name" value="Bax1-I"/>
    <property type="match status" value="1"/>
</dbReference>
<dbReference type="Proteomes" id="UP001224418">
    <property type="component" value="Unassembled WGS sequence"/>
</dbReference>
<keyword evidence="4 6" id="KW-1133">Transmembrane helix</keyword>
<evidence type="ECO:0000256" key="2">
    <source>
        <dbReference type="ARBA" id="ARBA00010350"/>
    </source>
</evidence>
<proteinExistence type="inferred from homology"/>
<dbReference type="InterPro" id="IPR006214">
    <property type="entry name" value="Bax_inhibitor_1-related"/>
</dbReference>
<feature type="transmembrane region" description="Helical" evidence="6">
    <location>
        <begin position="192"/>
        <end position="212"/>
    </location>
</feature>
<keyword evidence="8" id="KW-1185">Reference proteome</keyword>
<dbReference type="PANTHER" id="PTHR23291">
    <property type="entry name" value="BAX INHIBITOR-RELATED"/>
    <property type="match status" value="1"/>
</dbReference>
<dbReference type="RefSeq" id="WP_307355928.1">
    <property type="nucleotide sequence ID" value="NZ_BAAACJ010000030.1"/>
</dbReference>
<evidence type="ECO:0000256" key="6">
    <source>
        <dbReference type="RuleBase" id="RU004379"/>
    </source>
</evidence>
<protein>
    <submittedName>
        <fullName evidence="7">FtsH-binding integral membrane protein</fullName>
    </submittedName>
</protein>
<dbReference type="PANTHER" id="PTHR23291:SF50">
    <property type="entry name" value="PROTEIN LIFEGUARD 4"/>
    <property type="match status" value="1"/>
</dbReference>
<comment type="similarity">
    <text evidence="2 6">Belongs to the BI1 family.</text>
</comment>
<evidence type="ECO:0000256" key="5">
    <source>
        <dbReference type="ARBA" id="ARBA00023136"/>
    </source>
</evidence>
<gene>
    <name evidence="7" type="ORF">QOZ93_001763</name>
</gene>
<name>A0ABU0JSG1_HATLI</name>
<keyword evidence="5 6" id="KW-0472">Membrane</keyword>
<accession>A0ABU0JSG1</accession>
<feature type="transmembrane region" description="Helical" evidence="6">
    <location>
        <begin position="97"/>
        <end position="116"/>
    </location>
</feature>
<evidence type="ECO:0000313" key="8">
    <source>
        <dbReference type="Proteomes" id="UP001224418"/>
    </source>
</evidence>
<sequence length="220" mass="24762">MEYRLSQSKFISKTLLVMALGLLVTYGTGMLASNYLRYISFTTMLVAMFLELGVVIYLRSKVSKMSPAKATSWFLIYSALNGITFATIFVLYDLTTIGTVFIIAALMFASSAMVGMTTKKDLSMFGQFLTMSLIGLLIVSLVNIFLPLKGLNLTISIFGMLLFSGLTAYDMQKIKYFHEQAYYMNSNDVSRFTIIAALELYLDFINIFLYLLRFASNNDN</sequence>
<reference evidence="7 8" key="1">
    <citation type="submission" date="2023-07" db="EMBL/GenBank/DDBJ databases">
        <title>Genomic Encyclopedia of Type Strains, Phase IV (KMG-IV): sequencing the most valuable type-strain genomes for metagenomic binning, comparative biology and taxonomic classification.</title>
        <authorList>
            <person name="Goeker M."/>
        </authorList>
    </citation>
    <scope>NUCLEOTIDE SEQUENCE [LARGE SCALE GENOMIC DNA]</scope>
    <source>
        <strain evidence="7 8">DSM 1400</strain>
    </source>
</reference>
<comment type="subcellular location">
    <subcellularLocation>
        <location evidence="1">Membrane</location>
        <topology evidence="1">Multi-pass membrane protein</topology>
    </subcellularLocation>
</comment>
<feature type="transmembrane region" description="Helical" evidence="6">
    <location>
        <begin position="152"/>
        <end position="171"/>
    </location>
</feature>